<dbReference type="OrthoDB" id="3855646at2"/>
<dbReference type="HOGENOM" id="CLU_208634_0_0_11"/>
<sequence length="65" mass="6649">MTGPIPATTANARICPNCDGFATAAVSSGGRDHRGHLRTLTVNCPACHGHGTWHTRAAQLAGGRA</sequence>
<name>K4R383_STRDJ</name>
<evidence type="ECO:0000313" key="2">
    <source>
        <dbReference type="Proteomes" id="UP000008043"/>
    </source>
</evidence>
<dbReference type="EMBL" id="HE971709">
    <property type="protein sequence ID" value="CCK27592.1"/>
    <property type="molecule type" value="Genomic_DNA"/>
</dbReference>
<proteinExistence type="predicted"/>
<dbReference type="STRING" id="1214101.BN159_3213"/>
<accession>K4R383</accession>
<keyword evidence="2" id="KW-1185">Reference proteome</keyword>
<evidence type="ECO:0000313" key="1">
    <source>
        <dbReference type="EMBL" id="CCK27592.1"/>
    </source>
</evidence>
<dbReference type="AlphaFoldDB" id="K4R383"/>
<dbReference type="PATRIC" id="fig|1214101.3.peg.3260"/>
<dbReference type="RefSeq" id="WP_015657971.1">
    <property type="nucleotide sequence ID" value="NC_020504.1"/>
</dbReference>
<gene>
    <name evidence="1" type="ORF">BN159_3213</name>
</gene>
<reference evidence="1 2" key="1">
    <citation type="journal article" date="2012" name="J. Bacteriol.">
        <title>Genome sequence of the bacterium Streptomyces davawensis JCM 4913 and heterologous production of the unique antibiotic roseoflavin.</title>
        <authorList>
            <person name="Jankowitsch F."/>
            <person name="Schwarz J."/>
            <person name="Ruckert C."/>
            <person name="Gust B."/>
            <person name="Szczepanowski R."/>
            <person name="Blom J."/>
            <person name="Pelzer S."/>
            <person name="Kalinowski J."/>
            <person name="Mack M."/>
        </authorList>
    </citation>
    <scope>NUCLEOTIDE SEQUENCE [LARGE SCALE GENOMIC DNA]</scope>
    <source>
        <strain evidence="2">DSM 101723 / JCM 4913 / KCC S-0913 / 768</strain>
    </source>
</reference>
<organism evidence="1 2">
    <name type="scientific">Streptomyces davaonensis (strain DSM 101723 / JCM 4913 / KCC S-0913 / 768)</name>
    <dbReference type="NCBI Taxonomy" id="1214101"/>
    <lineage>
        <taxon>Bacteria</taxon>
        <taxon>Bacillati</taxon>
        <taxon>Actinomycetota</taxon>
        <taxon>Actinomycetes</taxon>
        <taxon>Kitasatosporales</taxon>
        <taxon>Streptomycetaceae</taxon>
        <taxon>Streptomyces</taxon>
    </lineage>
</organism>
<dbReference type="KEGG" id="sdv:BN159_3213"/>
<dbReference type="Proteomes" id="UP000008043">
    <property type="component" value="Chromosome"/>
</dbReference>
<protein>
    <submittedName>
        <fullName evidence="1">Uncharacterized protein</fullName>
    </submittedName>
</protein>